<sequence>MAFDEGGALVGASDSGRVARTGSAERAEALYRVLTGGDVRLMRV</sequence>
<dbReference type="RefSeq" id="WP_267881003.1">
    <property type="nucleotide sequence ID" value="NZ_CP009922.3"/>
</dbReference>
<dbReference type="KEGG" id="sxi:SXIM_44560"/>
<accession>A0A0F7FZX3</accession>
<proteinExistence type="predicted"/>
<dbReference type="Proteomes" id="UP000034034">
    <property type="component" value="Chromosome"/>
</dbReference>
<evidence type="ECO:0000313" key="2">
    <source>
        <dbReference type="EMBL" id="AKG45840.1"/>
    </source>
</evidence>
<dbReference type="AlphaFoldDB" id="A0A0F7FZX3"/>
<evidence type="ECO:0000313" key="3">
    <source>
        <dbReference type="Proteomes" id="UP000034034"/>
    </source>
</evidence>
<evidence type="ECO:0000256" key="1">
    <source>
        <dbReference type="SAM" id="MobiDB-lite"/>
    </source>
</evidence>
<feature type="region of interest" description="Disordered" evidence="1">
    <location>
        <begin position="1"/>
        <end position="22"/>
    </location>
</feature>
<name>A0A0F7FZX3_9ACTN</name>
<dbReference type="HOGENOM" id="CLU_3222905_0_0_11"/>
<dbReference type="PATRIC" id="fig|408015.6.peg.4509"/>
<keyword evidence="3" id="KW-1185">Reference proteome</keyword>
<organism evidence="2 3">
    <name type="scientific">Streptomyces xiamenensis</name>
    <dbReference type="NCBI Taxonomy" id="408015"/>
    <lineage>
        <taxon>Bacteria</taxon>
        <taxon>Bacillati</taxon>
        <taxon>Actinomycetota</taxon>
        <taxon>Actinomycetes</taxon>
        <taxon>Kitasatosporales</taxon>
        <taxon>Streptomycetaceae</taxon>
        <taxon>Streptomyces</taxon>
    </lineage>
</organism>
<reference evidence="2" key="1">
    <citation type="submission" date="2019-08" db="EMBL/GenBank/DDBJ databases">
        <title>Complete genome sequence of a mangrove-derived Streptomyces xiamenensis.</title>
        <authorList>
            <person name="Xu J."/>
        </authorList>
    </citation>
    <scope>NUCLEOTIDE SEQUENCE</scope>
    <source>
        <strain evidence="2">318</strain>
    </source>
</reference>
<protein>
    <submittedName>
        <fullName evidence="2">Uncharacterized protein</fullName>
    </submittedName>
</protein>
<dbReference type="EMBL" id="CP009922">
    <property type="protein sequence ID" value="AKG45840.1"/>
    <property type="molecule type" value="Genomic_DNA"/>
</dbReference>
<gene>
    <name evidence="2" type="ORF">SXIM_44560</name>
</gene>